<proteinExistence type="predicted"/>
<dbReference type="AlphaFoldDB" id="A0A0N0U6R6"/>
<sequence>MIGLRPQIRKLNPISASETFAQLTCQIVENGVLPYYRESLRVTCVTCITTGQRRFRQRRLDFSDSLGDSRYEGPGQRDGPGNIIENNNQGWQEIISRQFSSYSNHYRNTLSLPQETVRSHSSGKKTGRQLRPRYKHPHDVILRLRYRQGHEAIVGEPFMGLTSQYTNIDQNEQRKQCQTCAINKNLRTEEKEIKRRDKNRYDDDIGCIGCARIHVRLRVNNDDTDIELARIIDALDHYISFIVPMKSTSESSGNRISQRSDYSSTKRIAQMTTFRLCSPANGEVRDQHGHRHRLSGAGLLDAVAQNLHVLVLLTRNVLSVQGAVFESRGTVVRSGYVQGSVPWVERVRSGEVEGVPGQSAAGMAERISENRINRIQRSMYNTFHERHGPRSFHGAEQPVASSIAALCHPLPSTNRCKISITNLRTLIRENKDSFVENRTKSKVYSLVHQEELVAFVVQAPTLAGQFIPGDHDRLSDSALEPALLKYAFAYVQGKYLVSRVIRYPDNYYSICERSTFHSLQTTADKNDNTRRKECTLLNAEKQSRNSTTKLVQGSQISEQTEYGKKMWNFNDVELRYVSQERGCDMIETWCRMSRRSWYYKNTNQSHQSITVEIGCTLRIECALIRDISRYVSSVELWWLIFEASDLCSMYSTETCWHICSSVLQCTMQLLMCSKAEQNTERLKRSSFEKLNPPGVAGPGTYFNYFAIRKPHRKIVIPTIEYTLSKVSVRVSACEIYRQMAKIIKYFNIASNIVEISRRVLRDCHLENIHVDEETHRPIGRCLRNYYTFGYNDED</sequence>
<accession>A0A0N0U6R6</accession>
<evidence type="ECO:0000313" key="2">
    <source>
        <dbReference type="EMBL" id="KOX78644.1"/>
    </source>
</evidence>
<reference evidence="2 3" key="1">
    <citation type="submission" date="2015-07" db="EMBL/GenBank/DDBJ databases">
        <title>The genome of Melipona quadrifasciata.</title>
        <authorList>
            <person name="Pan H."/>
            <person name="Kapheim K."/>
        </authorList>
    </citation>
    <scope>NUCLEOTIDE SEQUENCE [LARGE SCALE GENOMIC DNA]</scope>
    <source>
        <strain evidence="2">0111107301</strain>
        <tissue evidence="2">Whole body</tissue>
    </source>
</reference>
<evidence type="ECO:0000256" key="1">
    <source>
        <dbReference type="SAM" id="MobiDB-lite"/>
    </source>
</evidence>
<feature type="region of interest" description="Disordered" evidence="1">
    <location>
        <begin position="66"/>
        <end position="86"/>
    </location>
</feature>
<protein>
    <submittedName>
        <fullName evidence="2">Uncharacterized protein</fullName>
    </submittedName>
</protein>
<gene>
    <name evidence="2" type="ORF">WN51_07505</name>
</gene>
<dbReference type="Proteomes" id="UP000053105">
    <property type="component" value="Unassembled WGS sequence"/>
</dbReference>
<dbReference type="EMBL" id="KQ435720">
    <property type="protein sequence ID" value="KOX78644.1"/>
    <property type="molecule type" value="Genomic_DNA"/>
</dbReference>
<name>A0A0N0U6R6_9HYME</name>
<evidence type="ECO:0000313" key="3">
    <source>
        <dbReference type="Proteomes" id="UP000053105"/>
    </source>
</evidence>
<keyword evidence="3" id="KW-1185">Reference proteome</keyword>
<organism evidence="2 3">
    <name type="scientific">Melipona quadrifasciata</name>
    <dbReference type="NCBI Taxonomy" id="166423"/>
    <lineage>
        <taxon>Eukaryota</taxon>
        <taxon>Metazoa</taxon>
        <taxon>Ecdysozoa</taxon>
        <taxon>Arthropoda</taxon>
        <taxon>Hexapoda</taxon>
        <taxon>Insecta</taxon>
        <taxon>Pterygota</taxon>
        <taxon>Neoptera</taxon>
        <taxon>Endopterygota</taxon>
        <taxon>Hymenoptera</taxon>
        <taxon>Apocrita</taxon>
        <taxon>Aculeata</taxon>
        <taxon>Apoidea</taxon>
        <taxon>Anthophila</taxon>
        <taxon>Apidae</taxon>
        <taxon>Melipona</taxon>
    </lineage>
</organism>